<dbReference type="Pfam" id="PF13424">
    <property type="entry name" value="TPR_12"/>
    <property type="match status" value="1"/>
</dbReference>
<keyword evidence="1" id="KW-0723">Serine/threonine-protein kinase</keyword>
<feature type="domain" description="Protein kinase" evidence="5">
    <location>
        <begin position="249"/>
        <end position="513"/>
    </location>
</feature>
<evidence type="ECO:0000256" key="3">
    <source>
        <dbReference type="ARBA" id="ARBA00022840"/>
    </source>
</evidence>
<accession>A0A8H6Y7U6</accession>
<dbReference type="Gene3D" id="3.30.200.20">
    <property type="entry name" value="Phosphorylase Kinase, domain 1"/>
    <property type="match status" value="1"/>
</dbReference>
<dbReference type="InterPro" id="IPR051681">
    <property type="entry name" value="Ser/Thr_Kinases-Pseudokinases"/>
</dbReference>
<dbReference type="InterPro" id="IPR001245">
    <property type="entry name" value="Ser-Thr/Tyr_kinase_cat_dom"/>
</dbReference>
<dbReference type="SUPFAM" id="SSF56112">
    <property type="entry name" value="Protein kinase-like (PK-like)"/>
    <property type="match status" value="1"/>
</dbReference>
<organism evidence="6 7">
    <name type="scientific">Mycena venus</name>
    <dbReference type="NCBI Taxonomy" id="2733690"/>
    <lineage>
        <taxon>Eukaryota</taxon>
        <taxon>Fungi</taxon>
        <taxon>Dikarya</taxon>
        <taxon>Basidiomycota</taxon>
        <taxon>Agaricomycotina</taxon>
        <taxon>Agaricomycetes</taxon>
        <taxon>Agaricomycetidae</taxon>
        <taxon>Agaricales</taxon>
        <taxon>Marasmiineae</taxon>
        <taxon>Mycenaceae</taxon>
        <taxon>Mycena</taxon>
    </lineage>
</organism>
<keyword evidence="2 4" id="KW-0547">Nucleotide-binding</keyword>
<evidence type="ECO:0000313" key="6">
    <source>
        <dbReference type="EMBL" id="KAF7355893.1"/>
    </source>
</evidence>
<dbReference type="InterPro" id="IPR008271">
    <property type="entry name" value="Ser/Thr_kinase_AS"/>
</dbReference>
<dbReference type="SMART" id="SM00220">
    <property type="entry name" value="S_TKc"/>
    <property type="match status" value="1"/>
</dbReference>
<protein>
    <submittedName>
        <fullName evidence="6">Kinase-like protein</fullName>
    </submittedName>
</protein>
<keyword evidence="3 4" id="KW-0067">ATP-binding</keyword>
<dbReference type="AlphaFoldDB" id="A0A8H6Y7U6"/>
<evidence type="ECO:0000256" key="4">
    <source>
        <dbReference type="PROSITE-ProRule" id="PRU10141"/>
    </source>
</evidence>
<dbReference type="PROSITE" id="PS00108">
    <property type="entry name" value="PROTEIN_KINASE_ST"/>
    <property type="match status" value="1"/>
</dbReference>
<evidence type="ECO:0000256" key="1">
    <source>
        <dbReference type="ARBA" id="ARBA00022527"/>
    </source>
</evidence>
<dbReference type="Gene3D" id="1.25.40.10">
    <property type="entry name" value="Tetratricopeptide repeat domain"/>
    <property type="match status" value="1"/>
</dbReference>
<gene>
    <name evidence="6" type="ORF">MVEN_00918200</name>
</gene>
<proteinExistence type="predicted"/>
<reference evidence="6" key="1">
    <citation type="submission" date="2020-05" db="EMBL/GenBank/DDBJ databases">
        <title>Mycena genomes resolve the evolution of fungal bioluminescence.</title>
        <authorList>
            <person name="Tsai I.J."/>
        </authorList>
    </citation>
    <scope>NUCLEOTIDE SEQUENCE</scope>
    <source>
        <strain evidence="6">CCC161011</strain>
    </source>
</reference>
<dbReference type="InterPro" id="IPR011990">
    <property type="entry name" value="TPR-like_helical_dom_sf"/>
</dbReference>
<keyword evidence="7" id="KW-1185">Reference proteome</keyword>
<dbReference type="CDD" id="cd21037">
    <property type="entry name" value="MLKL_NTD"/>
    <property type="match status" value="1"/>
</dbReference>
<dbReference type="InterPro" id="IPR017441">
    <property type="entry name" value="Protein_kinase_ATP_BS"/>
</dbReference>
<dbReference type="Pfam" id="PF07714">
    <property type="entry name" value="PK_Tyr_Ser-Thr"/>
    <property type="match status" value="1"/>
</dbReference>
<evidence type="ECO:0000313" key="7">
    <source>
        <dbReference type="Proteomes" id="UP000620124"/>
    </source>
</evidence>
<dbReference type="CDD" id="cd13999">
    <property type="entry name" value="STKc_MAP3K-like"/>
    <property type="match status" value="1"/>
</dbReference>
<dbReference type="PANTHER" id="PTHR44329">
    <property type="entry name" value="SERINE/THREONINE-PROTEIN KINASE TNNI3K-RELATED"/>
    <property type="match status" value="1"/>
</dbReference>
<dbReference type="PROSITE" id="PS50011">
    <property type="entry name" value="PROTEIN_KINASE_DOM"/>
    <property type="match status" value="1"/>
</dbReference>
<dbReference type="Gene3D" id="1.10.510.10">
    <property type="entry name" value="Transferase(Phosphotransferase) domain 1"/>
    <property type="match status" value="1"/>
</dbReference>
<dbReference type="Proteomes" id="UP000620124">
    <property type="component" value="Unassembled WGS sequence"/>
</dbReference>
<sequence length="698" mass="78928">MSACRPTNDIAGQQSDIRIAARPTSILLPLPTMSLPIVPALSAAFTVFSFIVSSIQAQEASRDQLNVLSTSTEQLLTTLNKEFSELRLVPAKCVKPLADLESLLRDIHRFAEKETDSGFLKMLFQRDARVFKIEAFQRRIGMCINAFEISSLLNIQTMLAESKKARARDAEVLHNYLNTLEQNNTKLLQKLEINHNNTVAMMVSIQKQLNHHNVDRAEQTFYTHTLEYLTSRSGQNVKIEDWMISSFEVDYGHEIGKGGFGTVYQGTWNRTEVAIKVLQNHAGIAPSLPSLRNEIDIWSTLRHPNILQFLGANTLDDKPFIVMPYIPHNAREFLRLRPSFDPLHILRDISLGLEYLHSRKICHGDLKAINVLVENSGKALLCDFGLARLKADAATRTFVHMGVPQIVGSRNWMAPEILTGSRYRVTSDVYAFGMTLYELYTDETPLFTIPYAELVDLVVHRGVRPERPDPGEGRAMQDELWELAQQCWVEDPHKRPTATQLYDTVTHMIPPLLQPGILPMDAEQVESRSIWAPNAELDAALVTGDYLDSLTPELDCNLDSEGFRRLAKQQRNIMISNHTLLGAGHWDTLSAMLDLASTYFRLGIYKDAEELQIKAVEECNKTLGAKHEHTLTAKYNLAATHRKFGRPMEALALISEVVQCRRRVLGDADLHTLRAEYSLALTYYRLGQYQEAEALCQF</sequence>
<evidence type="ECO:0000259" key="5">
    <source>
        <dbReference type="PROSITE" id="PS50011"/>
    </source>
</evidence>
<dbReference type="PANTHER" id="PTHR44329:SF298">
    <property type="entry name" value="MIXED LINEAGE KINASE DOMAIN-LIKE PROTEIN"/>
    <property type="match status" value="1"/>
</dbReference>
<name>A0A8H6Y7U6_9AGAR</name>
<comment type="caution">
    <text evidence="6">The sequence shown here is derived from an EMBL/GenBank/DDBJ whole genome shotgun (WGS) entry which is preliminary data.</text>
</comment>
<keyword evidence="6" id="KW-0418">Kinase</keyword>
<feature type="binding site" evidence="4">
    <location>
        <position position="276"/>
    </location>
    <ligand>
        <name>ATP</name>
        <dbReference type="ChEBI" id="CHEBI:30616"/>
    </ligand>
</feature>
<dbReference type="GO" id="GO:0005524">
    <property type="term" value="F:ATP binding"/>
    <property type="evidence" value="ECO:0007669"/>
    <property type="project" value="UniProtKB-UniRule"/>
</dbReference>
<dbReference type="SUPFAM" id="SSF48452">
    <property type="entry name" value="TPR-like"/>
    <property type="match status" value="1"/>
</dbReference>
<evidence type="ECO:0000256" key="2">
    <source>
        <dbReference type="ARBA" id="ARBA00022741"/>
    </source>
</evidence>
<dbReference type="InterPro" id="IPR011009">
    <property type="entry name" value="Kinase-like_dom_sf"/>
</dbReference>
<dbReference type="InterPro" id="IPR000719">
    <property type="entry name" value="Prot_kinase_dom"/>
</dbReference>
<dbReference type="OrthoDB" id="10261027at2759"/>
<keyword evidence="6" id="KW-0808">Transferase</keyword>
<dbReference type="Pfam" id="PF13374">
    <property type="entry name" value="TPR_10"/>
    <property type="match status" value="1"/>
</dbReference>
<dbReference type="PROSITE" id="PS00107">
    <property type="entry name" value="PROTEIN_KINASE_ATP"/>
    <property type="match status" value="1"/>
</dbReference>
<dbReference type="GO" id="GO:0004674">
    <property type="term" value="F:protein serine/threonine kinase activity"/>
    <property type="evidence" value="ECO:0007669"/>
    <property type="project" value="UniProtKB-KW"/>
</dbReference>
<dbReference type="EMBL" id="JACAZI010000007">
    <property type="protein sequence ID" value="KAF7355893.1"/>
    <property type="molecule type" value="Genomic_DNA"/>
</dbReference>
<dbReference type="InterPro" id="IPR059179">
    <property type="entry name" value="MLKL-like_MCAfunc"/>
</dbReference>